<evidence type="ECO:0000256" key="1">
    <source>
        <dbReference type="ARBA" id="ARBA00000971"/>
    </source>
</evidence>
<comment type="catalytic activity">
    <reaction evidence="1">
        <text>[protein]-peptidylproline (omega=180) = [protein]-peptidylproline (omega=0)</text>
        <dbReference type="Rhea" id="RHEA:16237"/>
        <dbReference type="Rhea" id="RHEA-COMP:10747"/>
        <dbReference type="Rhea" id="RHEA-COMP:10748"/>
        <dbReference type="ChEBI" id="CHEBI:83833"/>
        <dbReference type="ChEBI" id="CHEBI:83834"/>
        <dbReference type="EC" id="5.2.1.8"/>
    </reaction>
</comment>
<feature type="domain" description="PPIase FKBP-type" evidence="5">
    <location>
        <begin position="223"/>
        <end position="317"/>
    </location>
</feature>
<dbReference type="InterPro" id="IPR001179">
    <property type="entry name" value="PPIase_FKBP_dom"/>
</dbReference>
<dbReference type="EC" id="5.2.1.8" evidence="2"/>
<name>A0A6J6GEK2_9ZZZZ</name>
<dbReference type="Gene3D" id="3.10.50.40">
    <property type="match status" value="1"/>
</dbReference>
<evidence type="ECO:0000313" key="6">
    <source>
        <dbReference type="EMBL" id="CAB4597485.1"/>
    </source>
</evidence>
<evidence type="ECO:0000256" key="3">
    <source>
        <dbReference type="ARBA" id="ARBA00023110"/>
    </source>
</evidence>
<gene>
    <name evidence="6" type="ORF">UFOPK1788_00878</name>
</gene>
<dbReference type="SUPFAM" id="SSF54534">
    <property type="entry name" value="FKBP-like"/>
    <property type="match status" value="1"/>
</dbReference>
<dbReference type="InterPro" id="IPR044609">
    <property type="entry name" value="FKBP2/11"/>
</dbReference>
<organism evidence="6">
    <name type="scientific">freshwater metagenome</name>
    <dbReference type="NCBI Taxonomy" id="449393"/>
    <lineage>
        <taxon>unclassified sequences</taxon>
        <taxon>metagenomes</taxon>
        <taxon>ecological metagenomes</taxon>
    </lineage>
</organism>
<evidence type="ECO:0000256" key="2">
    <source>
        <dbReference type="ARBA" id="ARBA00013194"/>
    </source>
</evidence>
<reference evidence="6" key="1">
    <citation type="submission" date="2020-05" db="EMBL/GenBank/DDBJ databases">
        <authorList>
            <person name="Chiriac C."/>
            <person name="Salcher M."/>
            <person name="Ghai R."/>
            <person name="Kavagutti S V."/>
        </authorList>
    </citation>
    <scope>NUCLEOTIDE SEQUENCE</scope>
</reference>
<proteinExistence type="predicted"/>
<dbReference type="InterPro" id="IPR046357">
    <property type="entry name" value="PPIase_dom_sf"/>
</dbReference>
<dbReference type="PANTHER" id="PTHR45779:SF7">
    <property type="entry name" value="PEPTIDYLPROLYL ISOMERASE"/>
    <property type="match status" value="1"/>
</dbReference>
<dbReference type="Pfam" id="PF00254">
    <property type="entry name" value="FKBP_C"/>
    <property type="match status" value="1"/>
</dbReference>
<dbReference type="AlphaFoldDB" id="A0A6J6GEK2"/>
<evidence type="ECO:0000256" key="4">
    <source>
        <dbReference type="ARBA" id="ARBA00023235"/>
    </source>
</evidence>
<sequence>MRPVIRLLASASATLIAAATLTGCAITPECSPAIASGSASLVNADGQFGTQPTVDFPTPLVAETPSVATMSDGVGREAQHGDFVDFEAVVVTGKDITQLTATAYEVGNEQRVQLAPESSLLNDALLCQQAGSRFALTGTLTEVFGEVSAEGVTPNATVVVVVDVIGVYPGKAWGTPQLAKDGLPAVTSAPDGRPGVAMPYSAAPADLTISTLSRGDGLVVTEGQTVVAHYMGLLWDGVVFDSSWEQNRPANLVAQSFIENDGVGVIPGFAKALIGQTVGSRVVVSIPASEGYPVDQWPSSIPLGATIVFVVDILGVK</sequence>
<dbReference type="PROSITE" id="PS51257">
    <property type="entry name" value="PROKAR_LIPOPROTEIN"/>
    <property type="match status" value="1"/>
</dbReference>
<dbReference type="PANTHER" id="PTHR45779">
    <property type="entry name" value="PEPTIDYLPROLYL ISOMERASE"/>
    <property type="match status" value="1"/>
</dbReference>
<protein>
    <recommendedName>
        <fullName evidence="2">peptidylprolyl isomerase</fullName>
        <ecNumber evidence="2">5.2.1.8</ecNumber>
    </recommendedName>
</protein>
<dbReference type="GO" id="GO:0003755">
    <property type="term" value="F:peptidyl-prolyl cis-trans isomerase activity"/>
    <property type="evidence" value="ECO:0007669"/>
    <property type="project" value="UniProtKB-KW"/>
</dbReference>
<dbReference type="PROSITE" id="PS50059">
    <property type="entry name" value="FKBP_PPIASE"/>
    <property type="match status" value="1"/>
</dbReference>
<keyword evidence="4" id="KW-0413">Isomerase</keyword>
<dbReference type="EMBL" id="CAEZUE010000119">
    <property type="protein sequence ID" value="CAB4597485.1"/>
    <property type="molecule type" value="Genomic_DNA"/>
</dbReference>
<accession>A0A6J6GEK2</accession>
<evidence type="ECO:0000259" key="5">
    <source>
        <dbReference type="PROSITE" id="PS50059"/>
    </source>
</evidence>
<keyword evidence="3" id="KW-0697">Rotamase</keyword>